<name>A0A5J4U5J1_9EUKA</name>
<organism evidence="2 3">
    <name type="scientific">Streblomastix strix</name>
    <dbReference type="NCBI Taxonomy" id="222440"/>
    <lineage>
        <taxon>Eukaryota</taxon>
        <taxon>Metamonada</taxon>
        <taxon>Preaxostyla</taxon>
        <taxon>Oxymonadida</taxon>
        <taxon>Streblomastigidae</taxon>
        <taxon>Streblomastix</taxon>
    </lineage>
</organism>
<gene>
    <name evidence="2" type="ORF">EZS28_038950</name>
</gene>
<comment type="caution">
    <text evidence="2">The sequence shown here is derived from an EMBL/GenBank/DDBJ whole genome shotgun (WGS) entry which is preliminary data.</text>
</comment>
<feature type="compositionally biased region" description="Basic and acidic residues" evidence="1">
    <location>
        <begin position="222"/>
        <end position="246"/>
    </location>
</feature>
<protein>
    <submittedName>
        <fullName evidence="2">Uncharacterized protein</fullName>
    </submittedName>
</protein>
<proteinExistence type="predicted"/>
<feature type="compositionally biased region" description="Acidic residues" evidence="1">
    <location>
        <begin position="203"/>
        <end position="213"/>
    </location>
</feature>
<dbReference type="AlphaFoldDB" id="A0A5J4U5J1"/>
<reference evidence="2 3" key="1">
    <citation type="submission" date="2019-03" db="EMBL/GenBank/DDBJ databases">
        <title>Single cell metagenomics reveals metabolic interactions within the superorganism composed of flagellate Streblomastix strix and complex community of Bacteroidetes bacteria on its surface.</title>
        <authorList>
            <person name="Treitli S.C."/>
            <person name="Kolisko M."/>
            <person name="Husnik F."/>
            <person name="Keeling P."/>
            <person name="Hampl V."/>
        </authorList>
    </citation>
    <scope>NUCLEOTIDE SEQUENCE [LARGE SCALE GENOMIC DNA]</scope>
    <source>
        <strain evidence="2">ST1C</strain>
    </source>
</reference>
<feature type="region of interest" description="Disordered" evidence="1">
    <location>
        <begin position="29"/>
        <end position="168"/>
    </location>
</feature>
<sequence>ETDTVLAFKRGIAAKSPIAERIKYLESLPPTEDPECTFQPKVNNSPTYLHSLVKSPPPQQTKANKTKLQENDAEDDDFDDPLNIAAKEAELNSSGNEKKSKDSHHKHKNDDQDGIKNKIKNRFSTSKAEKQALEAEQQRIKQKEFEEEQERKRQQKLKEEEEKRKKEEYAREAAEIAAAYFSGDSKGIPTKLAKPKKSTDSDLFSDDIDEEDQQQQQKIKINKKEELKKDASITESRKELNTKINEEIIQNQKEKISKKKKKQEQQIDSNDQINQIHESQPQQQSNQQQQQQQFQQQQQQQQQQSNSNLFNSI</sequence>
<dbReference type="Proteomes" id="UP000324800">
    <property type="component" value="Unassembled WGS sequence"/>
</dbReference>
<feature type="compositionally biased region" description="Acidic residues" evidence="1">
    <location>
        <begin position="71"/>
        <end position="80"/>
    </location>
</feature>
<evidence type="ECO:0000313" key="2">
    <source>
        <dbReference type="EMBL" id="KAA6365523.1"/>
    </source>
</evidence>
<feature type="region of interest" description="Disordered" evidence="1">
    <location>
        <begin position="181"/>
        <end position="313"/>
    </location>
</feature>
<feature type="non-terminal residue" evidence="2">
    <location>
        <position position="313"/>
    </location>
</feature>
<accession>A0A5J4U5J1</accession>
<feature type="non-terminal residue" evidence="2">
    <location>
        <position position="1"/>
    </location>
</feature>
<dbReference type="EMBL" id="SNRW01020370">
    <property type="protein sequence ID" value="KAA6365523.1"/>
    <property type="molecule type" value="Genomic_DNA"/>
</dbReference>
<feature type="compositionally biased region" description="Basic and acidic residues" evidence="1">
    <location>
        <begin position="127"/>
        <end position="168"/>
    </location>
</feature>
<feature type="compositionally biased region" description="Low complexity" evidence="1">
    <location>
        <begin position="266"/>
        <end position="313"/>
    </location>
</feature>
<evidence type="ECO:0000256" key="1">
    <source>
        <dbReference type="SAM" id="MobiDB-lite"/>
    </source>
</evidence>
<evidence type="ECO:0000313" key="3">
    <source>
        <dbReference type="Proteomes" id="UP000324800"/>
    </source>
</evidence>